<evidence type="ECO:0000256" key="1">
    <source>
        <dbReference type="SAM" id="MobiDB-lite"/>
    </source>
</evidence>
<organism evidence="2 3">
    <name type="scientific">Agrocybe pediades</name>
    <dbReference type="NCBI Taxonomy" id="84607"/>
    <lineage>
        <taxon>Eukaryota</taxon>
        <taxon>Fungi</taxon>
        <taxon>Dikarya</taxon>
        <taxon>Basidiomycota</taxon>
        <taxon>Agaricomycotina</taxon>
        <taxon>Agaricomycetes</taxon>
        <taxon>Agaricomycetidae</taxon>
        <taxon>Agaricales</taxon>
        <taxon>Agaricineae</taxon>
        <taxon>Strophariaceae</taxon>
        <taxon>Agrocybe</taxon>
    </lineage>
</organism>
<reference evidence="2 3" key="1">
    <citation type="submission" date="2019-12" db="EMBL/GenBank/DDBJ databases">
        <authorList>
            <person name="Floudas D."/>
            <person name="Bentzer J."/>
            <person name="Ahren D."/>
            <person name="Johansson T."/>
            <person name="Persson P."/>
            <person name="Tunlid A."/>
        </authorList>
    </citation>
    <scope>NUCLEOTIDE SEQUENCE [LARGE SCALE GENOMIC DNA]</scope>
    <source>
        <strain evidence="2 3">CBS 102.39</strain>
    </source>
</reference>
<evidence type="ECO:0000313" key="3">
    <source>
        <dbReference type="Proteomes" id="UP000521872"/>
    </source>
</evidence>
<name>A0A8H4QV30_9AGAR</name>
<feature type="compositionally biased region" description="Acidic residues" evidence="1">
    <location>
        <begin position="176"/>
        <end position="190"/>
    </location>
</feature>
<keyword evidence="3" id="KW-1185">Reference proteome</keyword>
<comment type="caution">
    <text evidence="2">The sequence shown here is derived from an EMBL/GenBank/DDBJ whole genome shotgun (WGS) entry which is preliminary data.</text>
</comment>
<evidence type="ECO:0000313" key="2">
    <source>
        <dbReference type="EMBL" id="KAF4617927.1"/>
    </source>
</evidence>
<gene>
    <name evidence="2" type="ORF">D9613_005761</name>
</gene>
<dbReference type="AlphaFoldDB" id="A0A8H4QV30"/>
<dbReference type="EMBL" id="JAACJL010000030">
    <property type="protein sequence ID" value="KAF4617927.1"/>
    <property type="molecule type" value="Genomic_DNA"/>
</dbReference>
<protein>
    <submittedName>
        <fullName evidence="2">Uncharacterized protein</fullName>
    </submittedName>
</protein>
<accession>A0A8H4QV30</accession>
<feature type="compositionally biased region" description="Polar residues" evidence="1">
    <location>
        <begin position="1"/>
        <end position="10"/>
    </location>
</feature>
<feature type="compositionally biased region" description="Polar residues" evidence="1">
    <location>
        <begin position="196"/>
        <end position="205"/>
    </location>
</feature>
<feature type="region of interest" description="Disordered" evidence="1">
    <location>
        <begin position="129"/>
        <end position="205"/>
    </location>
</feature>
<sequence length="205" mass="22434">MSMPSNSNLDADTDPNADMPSRPSVDGTFGMDATPPTANEEREPSAMLLRIAGELFALLDRNALDHTSSLQRNWEQLRQLDAEGELDGGIERVKHDVLRFMVEDGQDTGDEEGMMDALKDCLSDHMDLDLPDPYCSSSDDEPDDSDSVSEDQDDYGGDNGLDNSQEQEQLVAGQGEEADPEDSDDTDSSSDEYLSLRSQASMQSD</sequence>
<feature type="region of interest" description="Disordered" evidence="1">
    <location>
        <begin position="1"/>
        <end position="44"/>
    </location>
</feature>
<dbReference type="Proteomes" id="UP000521872">
    <property type="component" value="Unassembled WGS sequence"/>
</dbReference>
<feature type="compositionally biased region" description="Acidic residues" evidence="1">
    <location>
        <begin position="138"/>
        <end position="156"/>
    </location>
</feature>
<proteinExistence type="predicted"/>